<reference evidence="2 3" key="1">
    <citation type="journal article" date="2020" name="ISME J.">
        <title>Uncovering the hidden diversity of litter-decomposition mechanisms in mushroom-forming fungi.</title>
        <authorList>
            <person name="Floudas D."/>
            <person name="Bentzer J."/>
            <person name="Ahren D."/>
            <person name="Johansson T."/>
            <person name="Persson P."/>
            <person name="Tunlid A."/>
        </authorList>
    </citation>
    <scope>NUCLEOTIDE SEQUENCE [LARGE SCALE GENOMIC DNA]</scope>
    <source>
        <strain evidence="2 3">CBS 661.87</strain>
    </source>
</reference>
<feature type="compositionally biased region" description="Polar residues" evidence="1">
    <location>
        <begin position="194"/>
        <end position="205"/>
    </location>
</feature>
<dbReference type="AlphaFoldDB" id="A0A8H5HJ62"/>
<organism evidence="2 3">
    <name type="scientific">Tricholomella constricta</name>
    <dbReference type="NCBI Taxonomy" id="117010"/>
    <lineage>
        <taxon>Eukaryota</taxon>
        <taxon>Fungi</taxon>
        <taxon>Dikarya</taxon>
        <taxon>Basidiomycota</taxon>
        <taxon>Agaricomycotina</taxon>
        <taxon>Agaricomycetes</taxon>
        <taxon>Agaricomycetidae</taxon>
        <taxon>Agaricales</taxon>
        <taxon>Tricholomatineae</taxon>
        <taxon>Lyophyllaceae</taxon>
        <taxon>Tricholomella</taxon>
    </lineage>
</organism>
<dbReference type="EMBL" id="JAACJP010000005">
    <property type="protein sequence ID" value="KAF5384313.1"/>
    <property type="molecule type" value="Genomic_DNA"/>
</dbReference>
<feature type="region of interest" description="Disordered" evidence="1">
    <location>
        <begin position="157"/>
        <end position="222"/>
    </location>
</feature>
<comment type="caution">
    <text evidence="2">The sequence shown here is derived from an EMBL/GenBank/DDBJ whole genome shotgun (WGS) entry which is preliminary data.</text>
</comment>
<protein>
    <submittedName>
        <fullName evidence="2">Uncharacterized protein</fullName>
    </submittedName>
</protein>
<feature type="region of interest" description="Disordered" evidence="1">
    <location>
        <begin position="364"/>
        <end position="387"/>
    </location>
</feature>
<evidence type="ECO:0000313" key="2">
    <source>
        <dbReference type="EMBL" id="KAF5384313.1"/>
    </source>
</evidence>
<evidence type="ECO:0000256" key="1">
    <source>
        <dbReference type="SAM" id="MobiDB-lite"/>
    </source>
</evidence>
<gene>
    <name evidence="2" type="ORF">D9615_003235</name>
</gene>
<sequence>MRLVAYDEYYVSSTIAKLNYTLSPRIIAYLSAGRSFNATLTIEQQRVRRFRGRHHFCSVLFDVLALRFPGTSGGCLTILTANKSIELLLQTIPRSAGAFTKSDWNAMVAFIISEKTQAEASEFFRDLFSDFFEAALYSTEGRWESYRRRRRKAYGAANSWHSSAQRKRKRSRSWEVEDQRRSKRLRLAREYPSASHSRSSGSNKENLYPDRQFHDRSRRNKKKHIYKPSVVASAWVPPPSKPPILPPAWPTFASTLAPWKPPPVPTSVFATTPALPRLSPLSVSVPMGFWKAPLEPGPGRFSEATEMTALEAWCNPKAGSTAVEHRDVFVPTLPRYPTGQEQGRYGSGTYGGYCGYQMHGGFQRPTPYADSEPGGGASRGPISRRFG</sequence>
<dbReference type="Proteomes" id="UP000565441">
    <property type="component" value="Unassembled WGS sequence"/>
</dbReference>
<name>A0A8H5HJ62_9AGAR</name>
<keyword evidence="3" id="KW-1185">Reference proteome</keyword>
<proteinExistence type="predicted"/>
<evidence type="ECO:0000313" key="3">
    <source>
        <dbReference type="Proteomes" id="UP000565441"/>
    </source>
</evidence>
<accession>A0A8H5HJ62</accession>